<evidence type="ECO:0000313" key="1">
    <source>
        <dbReference type="EMBL" id="VVM39663.1"/>
    </source>
</evidence>
<dbReference type="AlphaFoldDB" id="A0A5E6P8W5"/>
<name>A0A5E6P8W5_PSEFL</name>
<accession>A0A5E6P8W5</accession>
<gene>
    <name evidence="1" type="ORF">PS645_00205</name>
</gene>
<protein>
    <submittedName>
        <fullName evidence="1">Uncharacterized protein</fullName>
    </submittedName>
</protein>
<sequence length="97" mass="10676">MTLDTNQRRRIAVDDAQKFLAKLPANIQTIVERLPFGARWMLAATISEVHSKRDVYTTGIAIGMITGASARDEITSEQMETLALYGGNICPDPLIGR</sequence>
<dbReference type="EMBL" id="CABVGX010000001">
    <property type="protein sequence ID" value="VVM39663.1"/>
    <property type="molecule type" value="Genomic_DNA"/>
</dbReference>
<dbReference type="Proteomes" id="UP000325607">
    <property type="component" value="Unassembled WGS sequence"/>
</dbReference>
<reference evidence="1 2" key="1">
    <citation type="submission" date="2019-09" db="EMBL/GenBank/DDBJ databases">
        <authorList>
            <person name="Chandra G."/>
            <person name="Truman W A."/>
        </authorList>
    </citation>
    <scope>NUCLEOTIDE SEQUENCE [LARGE SCALE GENOMIC DNA]</scope>
    <source>
        <strain evidence="1">PS645</strain>
    </source>
</reference>
<organism evidence="1 2">
    <name type="scientific">Pseudomonas fluorescens</name>
    <dbReference type="NCBI Taxonomy" id="294"/>
    <lineage>
        <taxon>Bacteria</taxon>
        <taxon>Pseudomonadati</taxon>
        <taxon>Pseudomonadota</taxon>
        <taxon>Gammaproteobacteria</taxon>
        <taxon>Pseudomonadales</taxon>
        <taxon>Pseudomonadaceae</taxon>
        <taxon>Pseudomonas</taxon>
    </lineage>
</organism>
<dbReference type="RefSeq" id="WP_150578727.1">
    <property type="nucleotide sequence ID" value="NZ_CABVGX010000001.1"/>
</dbReference>
<proteinExistence type="predicted"/>
<evidence type="ECO:0000313" key="2">
    <source>
        <dbReference type="Proteomes" id="UP000325607"/>
    </source>
</evidence>